<dbReference type="AlphaFoldDB" id="A0AAW0J1W3"/>
<keyword evidence="6" id="KW-1133">Transmembrane helix</keyword>
<evidence type="ECO:0000256" key="7">
    <source>
        <dbReference type="ARBA" id="ARBA00023136"/>
    </source>
</evidence>
<evidence type="ECO:0000256" key="6">
    <source>
        <dbReference type="ARBA" id="ARBA00022989"/>
    </source>
</evidence>
<dbReference type="PANTHER" id="PTHR47986:SF10">
    <property type="entry name" value="RECEPTOR-LIKE KINASE TMK4"/>
    <property type="match status" value="1"/>
</dbReference>
<dbReference type="Proteomes" id="UP000237347">
    <property type="component" value="Unassembled WGS sequence"/>
</dbReference>
<evidence type="ECO:0000313" key="12">
    <source>
        <dbReference type="EMBL" id="KAK7820637.1"/>
    </source>
</evidence>
<keyword evidence="3" id="KW-0812">Transmembrane</keyword>
<accession>A0AAW0J1W3</accession>
<comment type="caution">
    <text evidence="12">The sequence shown here is derived from an EMBL/GenBank/DDBJ whole genome shotgun (WGS) entry which is preliminary data.</text>
</comment>
<feature type="domain" description="Leucine-rich repeat-containing N-terminal plant-type" evidence="11">
    <location>
        <begin position="20"/>
        <end position="55"/>
    </location>
</feature>
<keyword evidence="7" id="KW-0472">Membrane</keyword>
<feature type="signal peptide" evidence="10">
    <location>
        <begin position="1"/>
        <end position="20"/>
    </location>
</feature>
<dbReference type="GO" id="GO:0016301">
    <property type="term" value="F:kinase activity"/>
    <property type="evidence" value="ECO:0007669"/>
    <property type="project" value="UniProtKB-KW"/>
</dbReference>
<name>A0AAW0J1W3_QUESU</name>
<evidence type="ECO:0000256" key="3">
    <source>
        <dbReference type="ARBA" id="ARBA00022692"/>
    </source>
</evidence>
<dbReference type="Gene3D" id="3.80.10.10">
    <property type="entry name" value="Ribonuclease Inhibitor"/>
    <property type="match status" value="1"/>
</dbReference>
<comment type="subcellular location">
    <subcellularLocation>
        <location evidence="1">Membrane</location>
        <topology evidence="1">Single-pass membrane protein</topology>
    </subcellularLocation>
</comment>
<evidence type="ECO:0000256" key="4">
    <source>
        <dbReference type="ARBA" id="ARBA00022729"/>
    </source>
</evidence>
<feature type="chain" id="PRO_5043676444" evidence="10">
    <location>
        <begin position="21"/>
        <end position="289"/>
    </location>
</feature>
<evidence type="ECO:0000256" key="1">
    <source>
        <dbReference type="ARBA" id="ARBA00004167"/>
    </source>
</evidence>
<proteinExistence type="predicted"/>
<keyword evidence="2" id="KW-0433">Leucine-rich repeat</keyword>
<sequence>MVQLIYLSTFIFSFLTLSSADDAAVMAKLLASFSTAPSGWSNSTDYCNWTNVVCDRGRVTEIELIAQSLSGTLPSDLGTLTRLEILSLQENSFSGPMPSFANHTSLRYLYLDNNNFSSIPSGFFQGLTNLQVLYLSENHNIAPWTIPTELTQATSLLRFYASDTNIFGSLPDFFGSFPNLTDLGLAYNNLSGTLPQSFGGSRIRKLRLERQKNGLSGTIDVLSSMTQLSQVWLFENEFIGPIPDLSNCTSLFDLQLSDNQFTGLIPDSLMSIATLRNVSLDNNERIGKL</sequence>
<dbReference type="Pfam" id="PF08263">
    <property type="entry name" value="LRRNT_2"/>
    <property type="match status" value="1"/>
</dbReference>
<dbReference type="SUPFAM" id="SSF52058">
    <property type="entry name" value="L domain-like"/>
    <property type="match status" value="1"/>
</dbReference>
<dbReference type="InterPro" id="IPR001611">
    <property type="entry name" value="Leu-rich_rpt"/>
</dbReference>
<evidence type="ECO:0000256" key="9">
    <source>
        <dbReference type="ARBA" id="ARBA00023180"/>
    </source>
</evidence>
<dbReference type="Pfam" id="PF00560">
    <property type="entry name" value="LRR_1"/>
    <property type="match status" value="2"/>
</dbReference>
<evidence type="ECO:0000256" key="10">
    <source>
        <dbReference type="SAM" id="SignalP"/>
    </source>
</evidence>
<keyword evidence="8" id="KW-0675">Receptor</keyword>
<keyword evidence="9" id="KW-0325">Glycoprotein</keyword>
<dbReference type="SMART" id="SM00369">
    <property type="entry name" value="LRR_TYP"/>
    <property type="match status" value="4"/>
</dbReference>
<dbReference type="GO" id="GO:0016020">
    <property type="term" value="C:membrane"/>
    <property type="evidence" value="ECO:0007669"/>
    <property type="project" value="UniProtKB-SubCell"/>
</dbReference>
<keyword evidence="5" id="KW-0677">Repeat</keyword>
<organism evidence="12 13">
    <name type="scientific">Quercus suber</name>
    <name type="common">Cork oak</name>
    <dbReference type="NCBI Taxonomy" id="58331"/>
    <lineage>
        <taxon>Eukaryota</taxon>
        <taxon>Viridiplantae</taxon>
        <taxon>Streptophyta</taxon>
        <taxon>Embryophyta</taxon>
        <taxon>Tracheophyta</taxon>
        <taxon>Spermatophyta</taxon>
        <taxon>Magnoliopsida</taxon>
        <taxon>eudicotyledons</taxon>
        <taxon>Gunneridae</taxon>
        <taxon>Pentapetalae</taxon>
        <taxon>rosids</taxon>
        <taxon>fabids</taxon>
        <taxon>Fagales</taxon>
        <taxon>Fagaceae</taxon>
        <taxon>Quercus</taxon>
    </lineage>
</organism>
<evidence type="ECO:0000256" key="8">
    <source>
        <dbReference type="ARBA" id="ARBA00023170"/>
    </source>
</evidence>
<dbReference type="InterPro" id="IPR003591">
    <property type="entry name" value="Leu-rich_rpt_typical-subtyp"/>
</dbReference>
<dbReference type="FunFam" id="3.80.10.10:FF:000190">
    <property type="entry name" value="Receptor-like kinase TMK4"/>
    <property type="match status" value="1"/>
</dbReference>
<dbReference type="PROSITE" id="PS51450">
    <property type="entry name" value="LRR"/>
    <property type="match status" value="1"/>
</dbReference>
<dbReference type="InterPro" id="IPR052422">
    <property type="entry name" value="Auxin_Ser/Thr_Kinase"/>
</dbReference>
<evidence type="ECO:0000256" key="2">
    <source>
        <dbReference type="ARBA" id="ARBA00022614"/>
    </source>
</evidence>
<evidence type="ECO:0000259" key="11">
    <source>
        <dbReference type="Pfam" id="PF08263"/>
    </source>
</evidence>
<keyword evidence="4 10" id="KW-0732">Signal</keyword>
<dbReference type="InterPro" id="IPR013210">
    <property type="entry name" value="LRR_N_plant-typ"/>
</dbReference>
<keyword evidence="13" id="KW-1185">Reference proteome</keyword>
<dbReference type="PANTHER" id="PTHR47986">
    <property type="entry name" value="OSJNBA0070M12.3 PROTEIN"/>
    <property type="match status" value="1"/>
</dbReference>
<protein>
    <submittedName>
        <fullName evidence="12">Receptor-like kinase tmk4</fullName>
    </submittedName>
</protein>
<dbReference type="InterPro" id="IPR032675">
    <property type="entry name" value="LRR_dom_sf"/>
</dbReference>
<evidence type="ECO:0000313" key="13">
    <source>
        <dbReference type="Proteomes" id="UP000237347"/>
    </source>
</evidence>
<evidence type="ECO:0000256" key="5">
    <source>
        <dbReference type="ARBA" id="ARBA00022737"/>
    </source>
</evidence>
<reference evidence="12 13" key="1">
    <citation type="journal article" date="2018" name="Sci. Data">
        <title>The draft genome sequence of cork oak.</title>
        <authorList>
            <person name="Ramos A.M."/>
            <person name="Usie A."/>
            <person name="Barbosa P."/>
            <person name="Barros P.M."/>
            <person name="Capote T."/>
            <person name="Chaves I."/>
            <person name="Simoes F."/>
            <person name="Abreu I."/>
            <person name="Carrasquinho I."/>
            <person name="Faro C."/>
            <person name="Guimaraes J.B."/>
            <person name="Mendonca D."/>
            <person name="Nobrega F."/>
            <person name="Rodrigues L."/>
            <person name="Saibo N.J.M."/>
            <person name="Varela M.C."/>
            <person name="Egas C."/>
            <person name="Matos J."/>
            <person name="Miguel C.M."/>
            <person name="Oliveira M.M."/>
            <person name="Ricardo C.P."/>
            <person name="Goncalves S."/>
        </authorList>
    </citation>
    <scope>NUCLEOTIDE SEQUENCE [LARGE SCALE GENOMIC DNA]</scope>
    <source>
        <strain evidence="13">cv. HL8</strain>
    </source>
</reference>
<dbReference type="EMBL" id="PKMF04000730">
    <property type="protein sequence ID" value="KAK7820637.1"/>
    <property type="molecule type" value="Genomic_DNA"/>
</dbReference>
<dbReference type="Pfam" id="PF13855">
    <property type="entry name" value="LRR_8"/>
    <property type="match status" value="1"/>
</dbReference>
<gene>
    <name evidence="12" type="primary">TMK4_5</name>
    <name evidence="12" type="ORF">CFP56_038652</name>
</gene>